<organism evidence="4 5">
    <name type="scientific">Escherichia marmotae</name>
    <dbReference type="NCBI Taxonomy" id="1499973"/>
    <lineage>
        <taxon>Bacteria</taxon>
        <taxon>Pseudomonadati</taxon>
        <taxon>Pseudomonadota</taxon>
        <taxon>Gammaproteobacteria</taxon>
        <taxon>Enterobacterales</taxon>
        <taxon>Enterobacteriaceae</taxon>
        <taxon>Escherichia</taxon>
    </lineage>
</organism>
<reference evidence="6 7" key="2">
    <citation type="submission" date="2020-06" db="EMBL/GenBank/DDBJ databases">
        <title>REHAB project genomes.</title>
        <authorList>
            <person name="Shaw L.P."/>
        </authorList>
    </citation>
    <scope>NUCLEOTIDE SEQUENCE [LARGE SCALE GENOMIC DNA]</scope>
    <source>
        <strain evidence="2 6">RHB42-C09</strain>
        <strain evidence="1 8">RHBSTW-00604</strain>
        <strain evidence="3 7">RHBSTW-00777</strain>
    </source>
</reference>
<evidence type="ECO:0000313" key="2">
    <source>
        <dbReference type="EMBL" id="QLP27118.1"/>
    </source>
</evidence>
<sequence length="318" mass="36411">MTRKFAFNIIYIIDVLGDEDLDSSSDIKINTNRPDDITLKSNTASKLFKSISSLKVPIPIVFVKIHNIPMLISFFKELEKGVIKKGLIPIVHFECHGSPDEGMFFPGIKKYISWSEMNDLFLMINKHTMNNLLAIVAGCDSFKSTENIDFAKGSPYGCYIGANKVTDASIISRFKDFYRYIFIYNDFDGACDLLGSDFSMVFSYDICMQRFLLPLVLSYFGEDKKEFVEYTINRLIDNGQQGSIGEIRKLAKYRLKHIDKYYERSGVQFLHGQRPLAFTELKRIALDLKDNLSDEAKFNIELRNAIKLKRNIIMGKGA</sequence>
<gene>
    <name evidence="4" type="ORF">C4A13_01357</name>
    <name evidence="2" type="ORF">HV018_10780</name>
    <name evidence="1" type="ORF">HV245_09865</name>
    <name evidence="3" type="ORF">HV276_11085</name>
</gene>
<evidence type="ECO:0000313" key="5">
    <source>
        <dbReference type="Proteomes" id="UP000254454"/>
    </source>
</evidence>
<dbReference type="EMBL" id="QONO01000195">
    <property type="protein sequence ID" value="RDR23535.1"/>
    <property type="molecule type" value="Genomic_DNA"/>
</dbReference>
<proteinExistence type="predicted"/>
<evidence type="ECO:0000313" key="6">
    <source>
        <dbReference type="Proteomes" id="UP000510862"/>
    </source>
</evidence>
<dbReference type="EMBL" id="CP058207">
    <property type="protein sequence ID" value="QLP27118.1"/>
    <property type="molecule type" value="Genomic_DNA"/>
</dbReference>
<dbReference type="AlphaFoldDB" id="A0A2B7LRT0"/>
<evidence type="ECO:0000313" key="7">
    <source>
        <dbReference type="Proteomes" id="UP000512146"/>
    </source>
</evidence>
<evidence type="ECO:0000313" key="1">
    <source>
        <dbReference type="EMBL" id="MBA7898483.1"/>
    </source>
</evidence>
<dbReference type="Proteomes" id="UP000512146">
    <property type="component" value="Chromosome"/>
</dbReference>
<evidence type="ECO:0000313" key="4">
    <source>
        <dbReference type="EMBL" id="RDR23535.1"/>
    </source>
</evidence>
<accession>A0A2B7LRT0</accession>
<dbReference type="EMBL" id="JABXPT010000003">
    <property type="protein sequence ID" value="MBA7898483.1"/>
    <property type="molecule type" value="Genomic_DNA"/>
</dbReference>
<reference evidence="4 5" key="1">
    <citation type="submission" date="2018-06" db="EMBL/GenBank/DDBJ databases">
        <title>Recombination Drives Gene Content and Phenotype Evolution in Wild Type E. coli Strains.</title>
        <authorList>
            <person name="Field C.M."/>
            <person name="Silander O.K."/>
            <person name="Van Nimwegen E."/>
        </authorList>
    </citation>
    <scope>NUCLEOTIDE SEQUENCE [LARGE SCALE GENOMIC DNA]</scope>
    <source>
        <strain evidence="4 5">SC344</strain>
    </source>
</reference>
<evidence type="ECO:0008006" key="9">
    <source>
        <dbReference type="Google" id="ProtNLM"/>
    </source>
</evidence>
<protein>
    <recommendedName>
        <fullName evidence="9">CHAT domain-containing protein</fullName>
    </recommendedName>
</protein>
<dbReference type="Proteomes" id="UP000254454">
    <property type="component" value="Unassembled WGS sequence"/>
</dbReference>
<dbReference type="Proteomes" id="UP000518474">
    <property type="component" value="Unassembled WGS sequence"/>
</dbReference>
<evidence type="ECO:0000313" key="8">
    <source>
        <dbReference type="Proteomes" id="UP000518474"/>
    </source>
</evidence>
<name>A0A2B7LRT0_9ESCH</name>
<dbReference type="EMBL" id="CP056165">
    <property type="protein sequence ID" value="QLX30220.1"/>
    <property type="molecule type" value="Genomic_DNA"/>
</dbReference>
<dbReference type="GeneID" id="86946399"/>
<accession>A0A370V3P5</accession>
<dbReference type="RefSeq" id="WP_000197006.1">
    <property type="nucleotide sequence ID" value="NZ_CAKAEJ010000014.1"/>
</dbReference>
<evidence type="ECO:0000313" key="3">
    <source>
        <dbReference type="EMBL" id="QLX30220.1"/>
    </source>
</evidence>
<dbReference type="Proteomes" id="UP000510862">
    <property type="component" value="Chromosome"/>
</dbReference>